<organism evidence="1">
    <name type="scientific">marine metagenome</name>
    <dbReference type="NCBI Taxonomy" id="408172"/>
    <lineage>
        <taxon>unclassified sequences</taxon>
        <taxon>metagenomes</taxon>
        <taxon>ecological metagenomes</taxon>
    </lineage>
</organism>
<evidence type="ECO:0000313" key="1">
    <source>
        <dbReference type="EMBL" id="SVE62078.1"/>
    </source>
</evidence>
<reference evidence="1" key="1">
    <citation type="submission" date="2018-05" db="EMBL/GenBank/DDBJ databases">
        <authorList>
            <person name="Lanie J.A."/>
            <person name="Ng W.-L."/>
            <person name="Kazmierczak K.M."/>
            <person name="Andrzejewski T.M."/>
            <person name="Davidsen T.M."/>
            <person name="Wayne K.J."/>
            <person name="Tettelin H."/>
            <person name="Glass J.I."/>
            <person name="Rusch D."/>
            <person name="Podicherti R."/>
            <person name="Tsui H.-C.T."/>
            <person name="Winkler M.E."/>
        </authorList>
    </citation>
    <scope>NUCLEOTIDE SEQUENCE</scope>
</reference>
<evidence type="ECO:0008006" key="2">
    <source>
        <dbReference type="Google" id="ProtNLM"/>
    </source>
</evidence>
<dbReference type="EMBL" id="UINC01230096">
    <property type="protein sequence ID" value="SVE62078.1"/>
    <property type="molecule type" value="Genomic_DNA"/>
</dbReference>
<dbReference type="AlphaFoldDB" id="A0A383F113"/>
<proteinExistence type="predicted"/>
<name>A0A383F113_9ZZZZ</name>
<accession>A0A383F113</accession>
<gene>
    <name evidence="1" type="ORF">METZ01_LOCUS514932</name>
</gene>
<sequence length="228" mass="25118">MVPKEGSPLKKATFGEILVEYGFLGMGTPKVTINGALVMMESPPEESVPEPPTQTESAPSKPVYKIVQSVIKELHRFESPGEFYLKDLLFVLSDGSEIDLQHAELLPTAWKVNLRADIVGRVKVEGEIGIGKAFSLTGNASKGPIRWLQIKMEPIEGGNRKLKIDTEYKGHRFAWNGIIHFEKEISPKEIEGTLVVREGKVEAKINLEKGSGQIDVDGTIPLDEDLKG</sequence>
<protein>
    <recommendedName>
        <fullName evidence="2">AsmA-like C-terminal domain-containing protein</fullName>
    </recommendedName>
</protein>
<feature type="non-terminal residue" evidence="1">
    <location>
        <position position="228"/>
    </location>
</feature>